<evidence type="ECO:0000256" key="2">
    <source>
        <dbReference type="ARBA" id="ARBA00022741"/>
    </source>
</evidence>
<evidence type="ECO:0000259" key="6">
    <source>
        <dbReference type="PROSITE" id="PS50893"/>
    </source>
</evidence>
<protein>
    <recommendedName>
        <fullName evidence="4">ABC-type quaternary amine transporter</fullName>
        <ecNumber evidence="4">7.6.2.9</ecNumber>
    </recommendedName>
</protein>
<dbReference type="PROSITE" id="PS00211">
    <property type="entry name" value="ABC_TRANSPORTER_1"/>
    <property type="match status" value="1"/>
</dbReference>
<dbReference type="AlphaFoldDB" id="A0A9W6I865"/>
<gene>
    <name evidence="7" type="ORF">GCM10017600_65720</name>
</gene>
<dbReference type="GO" id="GO:0016887">
    <property type="term" value="F:ATP hydrolysis activity"/>
    <property type="evidence" value="ECO:0007669"/>
    <property type="project" value="InterPro"/>
</dbReference>
<keyword evidence="1" id="KW-0813">Transport</keyword>
<evidence type="ECO:0000256" key="3">
    <source>
        <dbReference type="ARBA" id="ARBA00022840"/>
    </source>
</evidence>
<reference evidence="7" key="1">
    <citation type="journal article" date="2014" name="Int. J. Syst. Evol. Microbiol.">
        <title>Complete genome sequence of Corynebacterium casei LMG S-19264T (=DSM 44701T), isolated from a smear-ripened cheese.</title>
        <authorList>
            <consortium name="US DOE Joint Genome Institute (JGI-PGF)"/>
            <person name="Walter F."/>
            <person name="Albersmeier A."/>
            <person name="Kalinowski J."/>
            <person name="Ruckert C."/>
        </authorList>
    </citation>
    <scope>NUCLEOTIDE SEQUENCE</scope>
    <source>
        <strain evidence="7">VKM Ac-2007</strain>
    </source>
</reference>
<dbReference type="InterPro" id="IPR017871">
    <property type="entry name" value="ABC_transporter-like_CS"/>
</dbReference>
<dbReference type="EMBL" id="BSEV01000020">
    <property type="protein sequence ID" value="GLK13161.1"/>
    <property type="molecule type" value="Genomic_DNA"/>
</dbReference>
<dbReference type="FunFam" id="3.40.50.300:FF:000425">
    <property type="entry name" value="Probable ABC transporter, ATP-binding subunit"/>
    <property type="match status" value="1"/>
</dbReference>
<dbReference type="GO" id="GO:0043190">
    <property type="term" value="C:ATP-binding cassette (ABC) transporter complex"/>
    <property type="evidence" value="ECO:0007669"/>
    <property type="project" value="InterPro"/>
</dbReference>
<evidence type="ECO:0000313" key="8">
    <source>
        <dbReference type="Proteomes" id="UP001143474"/>
    </source>
</evidence>
<dbReference type="PROSITE" id="PS50893">
    <property type="entry name" value="ABC_TRANSPORTER_2"/>
    <property type="match status" value="1"/>
</dbReference>
<dbReference type="InterPro" id="IPR008995">
    <property type="entry name" value="Mo/tungstate-bd_C_term_dom"/>
</dbReference>
<evidence type="ECO:0000256" key="4">
    <source>
        <dbReference type="ARBA" id="ARBA00066388"/>
    </source>
</evidence>
<dbReference type="SUPFAM" id="SSF50331">
    <property type="entry name" value="MOP-like"/>
    <property type="match status" value="1"/>
</dbReference>
<dbReference type="PANTHER" id="PTHR42781">
    <property type="entry name" value="SPERMIDINE/PUTRESCINE IMPORT ATP-BINDING PROTEIN POTA"/>
    <property type="match status" value="1"/>
</dbReference>
<organism evidence="7 8">
    <name type="scientific">Streptosporangium carneum</name>
    <dbReference type="NCBI Taxonomy" id="47481"/>
    <lineage>
        <taxon>Bacteria</taxon>
        <taxon>Bacillati</taxon>
        <taxon>Actinomycetota</taxon>
        <taxon>Actinomycetes</taxon>
        <taxon>Streptosporangiales</taxon>
        <taxon>Streptosporangiaceae</taxon>
        <taxon>Streptosporangium</taxon>
    </lineage>
</organism>
<comment type="caution">
    <text evidence="7">The sequence shown here is derived from an EMBL/GenBank/DDBJ whole genome shotgun (WGS) entry which is preliminary data.</text>
</comment>
<dbReference type="SUPFAM" id="SSF52540">
    <property type="entry name" value="P-loop containing nucleoside triphosphate hydrolases"/>
    <property type="match status" value="1"/>
</dbReference>
<reference evidence="7" key="2">
    <citation type="submission" date="2023-01" db="EMBL/GenBank/DDBJ databases">
        <authorList>
            <person name="Sun Q."/>
            <person name="Evtushenko L."/>
        </authorList>
    </citation>
    <scope>NUCLEOTIDE SEQUENCE</scope>
    <source>
        <strain evidence="7">VKM Ac-2007</strain>
    </source>
</reference>
<sequence>MAMSTSPEALRTGPREGRAKPQGVTLRGLRKTYGTAVAVGGVDLDIEAGRFAAILGPSGCGKSTVLGMIGGFVEPTGGDILIGGRPVVGVPPERRPTAMVFQTLALFPHLTVAGNVAFGLRVRGVRKGAAAERTRELLDLVQLGPLAERRVSELSGGQQQRVAIARALAVEPAVLLLDEPLSALDAQLRKQMQIELRSIQQRTATTFVYVTHDQQEAMSMADQIVVMREGAVEQSGSPMDIYTRPRTEFVARFLGDANVVSATSGQGRSVPIVRWLRAEVPTAGDRWAIRPEAVILTGDPEDTAPIRGTVTRVTYYGATMRYEVEVGLAEPFVVTVPGEHRPWPVDAVVGVGLDPRRVVALQGGPA</sequence>
<keyword evidence="2" id="KW-0547">Nucleotide-binding</keyword>
<feature type="domain" description="ABC transporter" evidence="6">
    <location>
        <begin position="24"/>
        <end position="254"/>
    </location>
</feature>
<dbReference type="GO" id="GO:0005524">
    <property type="term" value="F:ATP binding"/>
    <property type="evidence" value="ECO:0007669"/>
    <property type="project" value="UniProtKB-KW"/>
</dbReference>
<dbReference type="InterPro" id="IPR027417">
    <property type="entry name" value="P-loop_NTPase"/>
</dbReference>
<dbReference type="InterPro" id="IPR050093">
    <property type="entry name" value="ABC_SmlMolc_Importer"/>
</dbReference>
<dbReference type="InterPro" id="IPR003593">
    <property type="entry name" value="AAA+_ATPase"/>
</dbReference>
<dbReference type="Pfam" id="PF08402">
    <property type="entry name" value="TOBE_2"/>
    <property type="match status" value="1"/>
</dbReference>
<keyword evidence="8" id="KW-1185">Reference proteome</keyword>
<dbReference type="PANTHER" id="PTHR42781:SF4">
    <property type="entry name" value="SPERMIDINE_PUTRESCINE IMPORT ATP-BINDING PROTEIN POTA"/>
    <property type="match status" value="1"/>
</dbReference>
<keyword evidence="3" id="KW-0067">ATP-binding</keyword>
<dbReference type="SMART" id="SM00382">
    <property type="entry name" value="AAA"/>
    <property type="match status" value="1"/>
</dbReference>
<dbReference type="Pfam" id="PF00005">
    <property type="entry name" value="ABC_tran"/>
    <property type="match status" value="1"/>
</dbReference>
<proteinExistence type="predicted"/>
<accession>A0A9W6I865</accession>
<dbReference type="InterPro" id="IPR013611">
    <property type="entry name" value="Transp-assoc_OB_typ2"/>
</dbReference>
<evidence type="ECO:0000256" key="5">
    <source>
        <dbReference type="SAM" id="MobiDB-lite"/>
    </source>
</evidence>
<feature type="region of interest" description="Disordered" evidence="5">
    <location>
        <begin position="1"/>
        <end position="22"/>
    </location>
</feature>
<dbReference type="GO" id="GO:0015418">
    <property type="term" value="F:ABC-type quaternary ammonium compound transporting activity"/>
    <property type="evidence" value="ECO:0007669"/>
    <property type="project" value="UniProtKB-EC"/>
</dbReference>
<evidence type="ECO:0000313" key="7">
    <source>
        <dbReference type="EMBL" id="GLK13161.1"/>
    </source>
</evidence>
<evidence type="ECO:0000256" key="1">
    <source>
        <dbReference type="ARBA" id="ARBA00022448"/>
    </source>
</evidence>
<dbReference type="InterPro" id="IPR003439">
    <property type="entry name" value="ABC_transporter-like_ATP-bd"/>
</dbReference>
<dbReference type="EC" id="7.6.2.9" evidence="4"/>
<dbReference type="Gene3D" id="3.40.50.300">
    <property type="entry name" value="P-loop containing nucleotide triphosphate hydrolases"/>
    <property type="match status" value="1"/>
</dbReference>
<name>A0A9W6I865_9ACTN</name>
<dbReference type="Proteomes" id="UP001143474">
    <property type="component" value="Unassembled WGS sequence"/>
</dbReference>